<reference evidence="7" key="1">
    <citation type="journal article" date="2019" name="Nat. Commun.">
        <title>Genome-wide association mapping of date palm fruit traits.</title>
        <authorList>
            <person name="Hazzouri K.M."/>
            <person name="Gros-Balthazard M."/>
            <person name="Flowers J.M."/>
            <person name="Copetti D."/>
            <person name="Lemansour A."/>
            <person name="Lebrun M."/>
            <person name="Masmoudi K."/>
            <person name="Ferrand S."/>
            <person name="Dhar M.I."/>
            <person name="Fresquez Z.A."/>
            <person name="Rosas U."/>
            <person name="Zhang J."/>
            <person name="Talag J."/>
            <person name="Lee S."/>
            <person name="Kudrna D."/>
            <person name="Powell R.F."/>
            <person name="Leitch I.J."/>
            <person name="Krueger R.R."/>
            <person name="Wing R.A."/>
            <person name="Amiri K.M.A."/>
            <person name="Purugganan M.D."/>
        </authorList>
    </citation>
    <scope>NUCLEOTIDE SEQUENCE [LARGE SCALE GENOMIC DNA]</scope>
    <source>
        <strain evidence="7">cv. Khalas</strain>
    </source>
</reference>
<dbReference type="Pfam" id="PF00332">
    <property type="entry name" value="Glyco_hydro_17"/>
    <property type="match status" value="1"/>
</dbReference>
<keyword evidence="5" id="KW-0812">Transmembrane</keyword>
<feature type="transmembrane region" description="Helical" evidence="5">
    <location>
        <begin position="344"/>
        <end position="370"/>
    </location>
</feature>
<dbReference type="KEGG" id="pda:103704181"/>
<dbReference type="InterPro" id="IPR000490">
    <property type="entry name" value="Glyco_hydro_17"/>
</dbReference>
<evidence type="ECO:0000313" key="7">
    <source>
        <dbReference type="Proteomes" id="UP000228380"/>
    </source>
</evidence>
<keyword evidence="3" id="KW-0326">Glycosidase</keyword>
<comment type="similarity">
    <text evidence="1 4">Belongs to the glycosyl hydrolase 17 family.</text>
</comment>
<accession>A0A8B7BUC7</accession>
<dbReference type="GO" id="GO:0004553">
    <property type="term" value="F:hydrolase activity, hydrolyzing O-glycosyl compounds"/>
    <property type="evidence" value="ECO:0007669"/>
    <property type="project" value="InterPro"/>
</dbReference>
<dbReference type="AlphaFoldDB" id="A0A8B7BUC7"/>
<dbReference type="GO" id="GO:0005975">
    <property type="term" value="P:carbohydrate metabolic process"/>
    <property type="evidence" value="ECO:0007669"/>
    <property type="project" value="InterPro"/>
</dbReference>
<keyword evidence="2" id="KW-0378">Hydrolase</keyword>
<proteinExistence type="inferred from homology"/>
<feature type="signal peptide" evidence="6">
    <location>
        <begin position="1"/>
        <end position="23"/>
    </location>
</feature>
<keyword evidence="7" id="KW-1185">Reference proteome</keyword>
<dbReference type="Gene3D" id="3.20.20.80">
    <property type="entry name" value="Glycosidases"/>
    <property type="match status" value="1"/>
</dbReference>
<sequence>MADPSSKTLVLLFSSLSLLLASAAPRGPAIGVTYRPSIPGLPARESVVDALRSAGATHVLLPDPDPATLRAFLYSGISLLLSLPSSLLPALASNRSTARRWLSEHVLPFHPRARVAAISAGHAVLSSSSSPGLASSLLPAVQNLRSACLDLGLREISISTTHSFEILDPALPPSAARFRESLAEPYVRPLLDFLSATGSPFLIDLHPYEMYRKDPAIPIGYALFEEASFGFREDPGSSLRYRNLFDAMADAVIAAVEAMGYGELPMVVTGTGWPSGNGLREATVGYAWRYNHGLVEHLRSGLGTPMRREGVAAVYVYELFDGPTRRAEEYWGIWWANLSSKYDIVFSGSGGGGLGTVALGLGCLVLVLLLF</sequence>
<name>A0A8B7BUC7_PHODC</name>
<dbReference type="OrthoDB" id="1293114at2759"/>
<dbReference type="Proteomes" id="UP000228380">
    <property type="component" value="Chromosome 3"/>
</dbReference>
<dbReference type="InterPro" id="IPR044965">
    <property type="entry name" value="Glyco_hydro_17_plant"/>
</dbReference>
<dbReference type="InterPro" id="IPR017853">
    <property type="entry name" value="GH"/>
</dbReference>
<protein>
    <submittedName>
        <fullName evidence="8">Glucan endo-1,3-beta-glucosidase</fullName>
    </submittedName>
</protein>
<reference evidence="8" key="2">
    <citation type="submission" date="2025-08" db="UniProtKB">
        <authorList>
            <consortium name="RefSeq"/>
        </authorList>
    </citation>
    <scope>IDENTIFICATION</scope>
    <source>
        <tissue evidence="8">Young leaves</tissue>
    </source>
</reference>
<dbReference type="RefSeq" id="XP_008785594.2">
    <property type="nucleotide sequence ID" value="XM_008787372.4"/>
</dbReference>
<organism evidence="7 8">
    <name type="scientific">Phoenix dactylifera</name>
    <name type="common">Date palm</name>
    <dbReference type="NCBI Taxonomy" id="42345"/>
    <lineage>
        <taxon>Eukaryota</taxon>
        <taxon>Viridiplantae</taxon>
        <taxon>Streptophyta</taxon>
        <taxon>Embryophyta</taxon>
        <taxon>Tracheophyta</taxon>
        <taxon>Spermatophyta</taxon>
        <taxon>Magnoliopsida</taxon>
        <taxon>Liliopsida</taxon>
        <taxon>Arecaceae</taxon>
        <taxon>Coryphoideae</taxon>
        <taxon>Phoeniceae</taxon>
        <taxon>Phoenix</taxon>
    </lineage>
</organism>
<evidence type="ECO:0000256" key="3">
    <source>
        <dbReference type="ARBA" id="ARBA00023295"/>
    </source>
</evidence>
<gene>
    <name evidence="8" type="primary">LOC103704181</name>
</gene>
<dbReference type="GeneID" id="103704181"/>
<dbReference type="SUPFAM" id="SSF51445">
    <property type="entry name" value="(Trans)glycosidases"/>
    <property type="match status" value="1"/>
</dbReference>
<keyword evidence="6" id="KW-0732">Signal</keyword>
<evidence type="ECO:0000256" key="4">
    <source>
        <dbReference type="RuleBase" id="RU004335"/>
    </source>
</evidence>
<evidence type="ECO:0000256" key="2">
    <source>
        <dbReference type="ARBA" id="ARBA00022801"/>
    </source>
</evidence>
<evidence type="ECO:0000313" key="8">
    <source>
        <dbReference type="RefSeq" id="XP_008785594.2"/>
    </source>
</evidence>
<evidence type="ECO:0000256" key="1">
    <source>
        <dbReference type="ARBA" id="ARBA00008773"/>
    </source>
</evidence>
<keyword evidence="5" id="KW-0472">Membrane</keyword>
<dbReference type="PANTHER" id="PTHR32227">
    <property type="entry name" value="GLUCAN ENDO-1,3-BETA-GLUCOSIDASE BG1-RELATED-RELATED"/>
    <property type="match status" value="1"/>
</dbReference>
<evidence type="ECO:0000256" key="6">
    <source>
        <dbReference type="SAM" id="SignalP"/>
    </source>
</evidence>
<evidence type="ECO:0000256" key="5">
    <source>
        <dbReference type="SAM" id="Phobius"/>
    </source>
</evidence>
<keyword evidence="5" id="KW-1133">Transmembrane helix</keyword>
<feature type="chain" id="PRO_5034190508" evidence="6">
    <location>
        <begin position="24"/>
        <end position="371"/>
    </location>
</feature>